<name>A0A820LDE6_9BILA</name>
<dbReference type="EMBL" id="CAJOBB010018997">
    <property type="protein sequence ID" value="CAF4353996.1"/>
    <property type="molecule type" value="Genomic_DNA"/>
</dbReference>
<dbReference type="GO" id="GO:0043041">
    <property type="term" value="P:amino acid activation for nonribosomal peptide biosynthetic process"/>
    <property type="evidence" value="ECO:0007669"/>
    <property type="project" value="TreeGrafter"/>
</dbReference>
<dbReference type="Pfam" id="PF00501">
    <property type="entry name" value="AMP-binding"/>
    <property type="match status" value="1"/>
</dbReference>
<dbReference type="AlphaFoldDB" id="A0A820LDE6"/>
<dbReference type="SUPFAM" id="SSF56801">
    <property type="entry name" value="Acetyl-CoA synthetase-like"/>
    <property type="match status" value="1"/>
</dbReference>
<dbReference type="PANTHER" id="PTHR45527:SF1">
    <property type="entry name" value="FATTY ACID SYNTHASE"/>
    <property type="match status" value="1"/>
</dbReference>
<comment type="caution">
    <text evidence="2">The sequence shown here is derived from an EMBL/GenBank/DDBJ whole genome shotgun (WGS) entry which is preliminary data.</text>
</comment>
<gene>
    <name evidence="2" type="ORF">KXQ929_LOCUS48432</name>
</gene>
<dbReference type="InterPro" id="IPR042099">
    <property type="entry name" value="ANL_N_sf"/>
</dbReference>
<dbReference type="GO" id="GO:0031177">
    <property type="term" value="F:phosphopantetheine binding"/>
    <property type="evidence" value="ECO:0007669"/>
    <property type="project" value="TreeGrafter"/>
</dbReference>
<sequence length="169" mass="18996">MPIAQNTDCIHWEFAHRAQEHPQKIGVLMQDQSLSYGEILHYSQQLALYLLTHCHVRPGDIVCQLVERSIEMVLGILAIWMCGAIYTPFSPREPAARLHSRISSLQARVLLVHTATRHFIEQTSDLTIVEVDRIGEQTNDISALDNVSVTSEHLSHIVFTSGSTGEPKM</sequence>
<dbReference type="PANTHER" id="PTHR45527">
    <property type="entry name" value="NONRIBOSOMAL PEPTIDE SYNTHETASE"/>
    <property type="match status" value="1"/>
</dbReference>
<protein>
    <recommendedName>
        <fullName evidence="1">AMP-dependent synthetase/ligase domain-containing protein</fullName>
    </recommendedName>
</protein>
<evidence type="ECO:0000313" key="3">
    <source>
        <dbReference type="Proteomes" id="UP000663868"/>
    </source>
</evidence>
<dbReference type="GO" id="GO:0044550">
    <property type="term" value="P:secondary metabolite biosynthetic process"/>
    <property type="evidence" value="ECO:0007669"/>
    <property type="project" value="TreeGrafter"/>
</dbReference>
<dbReference type="InterPro" id="IPR020845">
    <property type="entry name" value="AMP-binding_CS"/>
</dbReference>
<dbReference type="PROSITE" id="PS00455">
    <property type="entry name" value="AMP_BINDING"/>
    <property type="match status" value="1"/>
</dbReference>
<dbReference type="GO" id="GO:0005737">
    <property type="term" value="C:cytoplasm"/>
    <property type="evidence" value="ECO:0007669"/>
    <property type="project" value="TreeGrafter"/>
</dbReference>
<evidence type="ECO:0000313" key="2">
    <source>
        <dbReference type="EMBL" id="CAF4353996.1"/>
    </source>
</evidence>
<dbReference type="Gene3D" id="3.40.50.12780">
    <property type="entry name" value="N-terminal domain of ligase-like"/>
    <property type="match status" value="1"/>
</dbReference>
<feature type="non-terminal residue" evidence="2">
    <location>
        <position position="169"/>
    </location>
</feature>
<dbReference type="InterPro" id="IPR000873">
    <property type="entry name" value="AMP-dep_synth/lig_dom"/>
</dbReference>
<dbReference type="Proteomes" id="UP000663868">
    <property type="component" value="Unassembled WGS sequence"/>
</dbReference>
<organism evidence="2 3">
    <name type="scientific">Adineta steineri</name>
    <dbReference type="NCBI Taxonomy" id="433720"/>
    <lineage>
        <taxon>Eukaryota</taxon>
        <taxon>Metazoa</taxon>
        <taxon>Spiralia</taxon>
        <taxon>Gnathifera</taxon>
        <taxon>Rotifera</taxon>
        <taxon>Eurotatoria</taxon>
        <taxon>Bdelloidea</taxon>
        <taxon>Adinetida</taxon>
        <taxon>Adinetidae</taxon>
        <taxon>Adineta</taxon>
    </lineage>
</organism>
<proteinExistence type="predicted"/>
<reference evidence="2" key="1">
    <citation type="submission" date="2021-02" db="EMBL/GenBank/DDBJ databases">
        <authorList>
            <person name="Nowell W R."/>
        </authorList>
    </citation>
    <scope>NUCLEOTIDE SEQUENCE</scope>
</reference>
<evidence type="ECO:0000259" key="1">
    <source>
        <dbReference type="Pfam" id="PF00501"/>
    </source>
</evidence>
<accession>A0A820LDE6</accession>
<feature type="domain" description="AMP-dependent synthetase/ligase" evidence="1">
    <location>
        <begin position="14"/>
        <end position="168"/>
    </location>
</feature>